<reference evidence="1 2" key="1">
    <citation type="journal article" date="2016" name="Proc. Natl. Acad. Sci. U.S.A.">
        <title>Comparative genomics of biotechnologically important yeasts.</title>
        <authorList>
            <person name="Riley R."/>
            <person name="Haridas S."/>
            <person name="Wolfe K.H."/>
            <person name="Lopes M.R."/>
            <person name="Hittinger C.T."/>
            <person name="Goeker M."/>
            <person name="Salamov A.A."/>
            <person name="Wisecaver J.H."/>
            <person name="Long T.M."/>
            <person name="Calvey C.H."/>
            <person name="Aerts A.L."/>
            <person name="Barry K.W."/>
            <person name="Choi C."/>
            <person name="Clum A."/>
            <person name="Coughlan A.Y."/>
            <person name="Deshpande S."/>
            <person name="Douglass A.P."/>
            <person name="Hanson S.J."/>
            <person name="Klenk H.-P."/>
            <person name="LaButti K.M."/>
            <person name="Lapidus A."/>
            <person name="Lindquist E.A."/>
            <person name="Lipzen A.M."/>
            <person name="Meier-Kolthoff J.P."/>
            <person name="Ohm R.A."/>
            <person name="Otillar R.P."/>
            <person name="Pangilinan J.L."/>
            <person name="Peng Y."/>
            <person name="Rokas A."/>
            <person name="Rosa C.A."/>
            <person name="Scheuner C."/>
            <person name="Sibirny A.A."/>
            <person name="Slot J.C."/>
            <person name="Stielow J.B."/>
            <person name="Sun H."/>
            <person name="Kurtzman C.P."/>
            <person name="Blackwell M."/>
            <person name="Grigoriev I.V."/>
            <person name="Jeffries T.W."/>
        </authorList>
    </citation>
    <scope>NUCLEOTIDE SEQUENCE [LARGE SCALE GENOMIC DNA]</scope>
    <source>
        <strain evidence="2">ATCC 58044 / CBS 1984 / NCYC 433 / NRRL Y-366-8</strain>
    </source>
</reference>
<dbReference type="Proteomes" id="UP000094112">
    <property type="component" value="Unassembled WGS sequence"/>
</dbReference>
<evidence type="ECO:0000313" key="1">
    <source>
        <dbReference type="EMBL" id="ODQ62350.1"/>
    </source>
</evidence>
<keyword evidence="2" id="KW-1185">Reference proteome</keyword>
<sequence>MVCHNFSFERAYKEAGWARVPFSQDKCLPTDTSLGSTDDCLRPTALQRLFNQHYTSDNTYKLQILTITGTSERKSQDSIPKGSFPFEMGFIIPL</sequence>
<dbReference type="RefSeq" id="XP_019041557.1">
    <property type="nucleotide sequence ID" value="XM_019185373.1"/>
</dbReference>
<proteinExistence type="predicted"/>
<dbReference type="GeneID" id="30202619"/>
<organism evidence="1 2">
    <name type="scientific">Wickerhamomyces anomalus (strain ATCC 58044 / CBS 1984 / NCYC 433 / NRRL Y-366-8)</name>
    <name type="common">Yeast</name>
    <name type="synonym">Hansenula anomala</name>
    <dbReference type="NCBI Taxonomy" id="683960"/>
    <lineage>
        <taxon>Eukaryota</taxon>
        <taxon>Fungi</taxon>
        <taxon>Dikarya</taxon>
        <taxon>Ascomycota</taxon>
        <taxon>Saccharomycotina</taxon>
        <taxon>Saccharomycetes</taxon>
        <taxon>Phaffomycetales</taxon>
        <taxon>Wickerhamomycetaceae</taxon>
        <taxon>Wickerhamomyces</taxon>
    </lineage>
</organism>
<evidence type="ECO:0000313" key="2">
    <source>
        <dbReference type="Proteomes" id="UP000094112"/>
    </source>
</evidence>
<name>A0A1E3PAM5_WICAA</name>
<gene>
    <name evidence="1" type="ORF">WICANDRAFT_82402</name>
</gene>
<dbReference type="EMBL" id="KV454208">
    <property type="protein sequence ID" value="ODQ62350.1"/>
    <property type="molecule type" value="Genomic_DNA"/>
</dbReference>
<dbReference type="AlphaFoldDB" id="A0A1E3PAM5"/>
<accession>A0A1E3PAM5</accession>
<protein>
    <submittedName>
        <fullName evidence="1">Uncharacterized protein</fullName>
    </submittedName>
</protein>